<evidence type="ECO:0000313" key="2">
    <source>
        <dbReference type="EMBL" id="CAA7026668.1"/>
    </source>
</evidence>
<evidence type="ECO:0000313" key="3">
    <source>
        <dbReference type="Proteomes" id="UP000467841"/>
    </source>
</evidence>
<comment type="caution">
    <text evidence="2">The sequence shown here is derived from an EMBL/GenBank/DDBJ whole genome shotgun (WGS) entry which is preliminary data.</text>
</comment>
<keyword evidence="3" id="KW-1185">Reference proteome</keyword>
<evidence type="ECO:0000256" key="1">
    <source>
        <dbReference type="SAM" id="MobiDB-lite"/>
    </source>
</evidence>
<organism evidence="2 3">
    <name type="scientific">Microthlaspi erraticum</name>
    <dbReference type="NCBI Taxonomy" id="1685480"/>
    <lineage>
        <taxon>Eukaryota</taxon>
        <taxon>Viridiplantae</taxon>
        <taxon>Streptophyta</taxon>
        <taxon>Embryophyta</taxon>
        <taxon>Tracheophyta</taxon>
        <taxon>Spermatophyta</taxon>
        <taxon>Magnoliopsida</taxon>
        <taxon>eudicotyledons</taxon>
        <taxon>Gunneridae</taxon>
        <taxon>Pentapetalae</taxon>
        <taxon>rosids</taxon>
        <taxon>malvids</taxon>
        <taxon>Brassicales</taxon>
        <taxon>Brassicaceae</taxon>
        <taxon>Coluteocarpeae</taxon>
        <taxon>Microthlaspi</taxon>
    </lineage>
</organism>
<protein>
    <submittedName>
        <fullName evidence="2">Uncharacterized protein</fullName>
    </submittedName>
</protein>
<reference evidence="2" key="1">
    <citation type="submission" date="2020-01" db="EMBL/GenBank/DDBJ databases">
        <authorList>
            <person name="Mishra B."/>
        </authorList>
    </citation>
    <scope>NUCLEOTIDE SEQUENCE [LARGE SCALE GENOMIC DNA]</scope>
</reference>
<dbReference type="AlphaFoldDB" id="A0A6D2IM10"/>
<feature type="region of interest" description="Disordered" evidence="1">
    <location>
        <begin position="34"/>
        <end position="92"/>
    </location>
</feature>
<proteinExistence type="predicted"/>
<dbReference type="Proteomes" id="UP000467841">
    <property type="component" value="Unassembled WGS sequence"/>
</dbReference>
<dbReference type="EMBL" id="CACVBM020001052">
    <property type="protein sequence ID" value="CAA7026668.1"/>
    <property type="molecule type" value="Genomic_DNA"/>
</dbReference>
<feature type="region of interest" description="Disordered" evidence="1">
    <location>
        <begin position="104"/>
        <end position="136"/>
    </location>
</feature>
<feature type="compositionally biased region" description="Polar residues" evidence="1">
    <location>
        <begin position="83"/>
        <end position="92"/>
    </location>
</feature>
<accession>A0A6D2IM10</accession>
<feature type="compositionally biased region" description="Low complexity" evidence="1">
    <location>
        <begin position="108"/>
        <end position="132"/>
    </location>
</feature>
<gene>
    <name evidence="2" type="ORF">MERR_LOCUS13903</name>
</gene>
<feature type="region of interest" description="Disordered" evidence="1">
    <location>
        <begin position="149"/>
        <end position="173"/>
    </location>
</feature>
<sequence>MSYPYHLALAETDVSSRNFCNLIDAAVMLYEEEHRNKGKSKCHTKTTPSEEEESDKMSFLHNFRRKRRSSVASSRRNPEQNHENLNGASTSSSLVELNTISVDSNPRNPLQWLPSSSSSSSLLNQQNPPSSSTLLVEDNTPELYKKEMTIIPPNPNSQSCKTSNTKRKRRAVQETSTTTVINSKKPKLTPYLWKGKEAPEWLVQLIKDMEEHEGRASELIRSCLGPSVSEARGSSLRRL</sequence>
<name>A0A6D2IM10_9BRAS</name>